<evidence type="ECO:0000313" key="8">
    <source>
        <dbReference type="EMBL" id="AEM40391.1"/>
    </source>
</evidence>
<feature type="transmembrane region" description="Helical" evidence="7">
    <location>
        <begin position="375"/>
        <end position="393"/>
    </location>
</feature>
<sequence length="407" mass="42248">MALRQDFRTLMRNPSFVLFTLSSLASSLAYWMLRTTSGWHAWQLTHDTAWVGIVVAADMIPAMLVGPWAGQLADRLDLRRILMASTMASVVLMVSTAAMVGMGLASVWLLCAIMMTNGIIAGLSQPAHHAAVGAVTDRPQMGTAVSISSILFNVSRFIGPAISGIIIAGASIQASYGSVALVMVFSLLGLFLVRFRPTVRMTGQKGIINGLAEAFHYIMASPACAPMFIIFASAALFLRPIGELLPELADLRLGGDARTLAQLSSAMGLGAIVAGLTNMVGGIRGVVRLSFVGTGIATLAGLGLGWSASTPVALIAAGFYGGAIAAGGVSIQTALQVTAPEAMRGRIMGLFGMTFRVAPALGAIGMGALASRLGLSQTFTLGCALMMAVLVVLSRQFATAKRGIIAE</sequence>
<dbReference type="KEGG" id="kvl:KVU_0552"/>
<keyword evidence="6 7" id="KW-0472">Membrane</keyword>
<feature type="transmembrane region" description="Helical" evidence="7">
    <location>
        <begin position="259"/>
        <end position="279"/>
    </location>
</feature>
<feature type="transmembrane region" description="Helical" evidence="7">
    <location>
        <begin position="347"/>
        <end position="369"/>
    </location>
</feature>
<dbReference type="CDD" id="cd06173">
    <property type="entry name" value="MFS_MefA_like"/>
    <property type="match status" value="1"/>
</dbReference>
<feature type="transmembrane region" description="Helical" evidence="7">
    <location>
        <begin position="214"/>
        <end position="239"/>
    </location>
</feature>
<evidence type="ECO:0000256" key="2">
    <source>
        <dbReference type="ARBA" id="ARBA00022448"/>
    </source>
</evidence>
<gene>
    <name evidence="8" type="ordered locus">KVU_0552</name>
</gene>
<feature type="transmembrane region" description="Helical" evidence="7">
    <location>
        <begin position="49"/>
        <end position="69"/>
    </location>
</feature>
<dbReference type="Proteomes" id="UP000000692">
    <property type="component" value="Chromosome"/>
</dbReference>
<feature type="transmembrane region" description="Helical" evidence="7">
    <location>
        <begin position="144"/>
        <end position="168"/>
    </location>
</feature>
<keyword evidence="5 7" id="KW-1133">Transmembrane helix</keyword>
<dbReference type="PANTHER" id="PTHR23513">
    <property type="entry name" value="INTEGRAL MEMBRANE EFFLUX PROTEIN-RELATED"/>
    <property type="match status" value="1"/>
</dbReference>
<dbReference type="PANTHER" id="PTHR23513:SF11">
    <property type="entry name" value="STAPHYLOFERRIN A TRANSPORTER"/>
    <property type="match status" value="1"/>
</dbReference>
<comment type="subcellular location">
    <subcellularLocation>
        <location evidence="1">Cell membrane</location>
        <topology evidence="1">Multi-pass membrane protein</topology>
    </subcellularLocation>
</comment>
<dbReference type="eggNOG" id="COG2271">
    <property type="taxonomic scope" value="Bacteria"/>
</dbReference>
<dbReference type="OrthoDB" id="9809918at2"/>
<evidence type="ECO:0000256" key="6">
    <source>
        <dbReference type="ARBA" id="ARBA00023136"/>
    </source>
</evidence>
<accession>F9Y3M7</accession>
<evidence type="ECO:0000256" key="4">
    <source>
        <dbReference type="ARBA" id="ARBA00022692"/>
    </source>
</evidence>
<proteinExistence type="predicted"/>
<dbReference type="GO" id="GO:0005886">
    <property type="term" value="C:plasma membrane"/>
    <property type="evidence" value="ECO:0007669"/>
    <property type="project" value="UniProtKB-SubCell"/>
</dbReference>
<dbReference type="HOGENOM" id="CLU_034180_11_2_5"/>
<evidence type="ECO:0000313" key="9">
    <source>
        <dbReference type="Proteomes" id="UP000000692"/>
    </source>
</evidence>
<feature type="transmembrane region" description="Helical" evidence="7">
    <location>
        <begin position="105"/>
        <end position="123"/>
    </location>
</feature>
<dbReference type="EMBL" id="CP002018">
    <property type="protein sequence ID" value="AEM40391.1"/>
    <property type="molecule type" value="Genomic_DNA"/>
</dbReference>
<evidence type="ECO:0000256" key="5">
    <source>
        <dbReference type="ARBA" id="ARBA00022989"/>
    </source>
</evidence>
<dbReference type="Pfam" id="PF05977">
    <property type="entry name" value="MFS_3"/>
    <property type="match status" value="1"/>
</dbReference>
<protein>
    <submittedName>
        <fullName evidence="8">Arabinose efflux permease family protein</fullName>
    </submittedName>
</protein>
<dbReference type="InterPro" id="IPR010290">
    <property type="entry name" value="TM_effector"/>
</dbReference>
<evidence type="ECO:0000256" key="1">
    <source>
        <dbReference type="ARBA" id="ARBA00004651"/>
    </source>
</evidence>
<dbReference type="InterPro" id="IPR036259">
    <property type="entry name" value="MFS_trans_sf"/>
</dbReference>
<feature type="transmembrane region" description="Helical" evidence="7">
    <location>
        <begin position="81"/>
        <end position="99"/>
    </location>
</feature>
<keyword evidence="9" id="KW-1185">Reference proteome</keyword>
<name>F9Y3M7_KETVW</name>
<dbReference type="AlphaFoldDB" id="F9Y3M7"/>
<feature type="transmembrane region" description="Helical" evidence="7">
    <location>
        <begin position="174"/>
        <end position="193"/>
    </location>
</feature>
<evidence type="ECO:0000256" key="3">
    <source>
        <dbReference type="ARBA" id="ARBA00022475"/>
    </source>
</evidence>
<keyword evidence="4 7" id="KW-0812">Transmembrane</keyword>
<dbReference type="SUPFAM" id="SSF103473">
    <property type="entry name" value="MFS general substrate transporter"/>
    <property type="match status" value="1"/>
</dbReference>
<reference evidence="8 9" key="1">
    <citation type="journal article" date="2011" name="J. Bacteriol.">
        <title>Complete genome sequence of the industrial strain Ketogulonicigenium vulgare WSH-001.</title>
        <authorList>
            <person name="Liu L."/>
            <person name="Li Y."/>
            <person name="Zhang J."/>
            <person name="Zhou Z."/>
            <person name="Liu J."/>
            <person name="Li X."/>
            <person name="Zhou J."/>
            <person name="Du G."/>
            <person name="Wang L."/>
            <person name="Chen J."/>
        </authorList>
    </citation>
    <scope>NUCLEOTIDE SEQUENCE [LARGE SCALE GENOMIC DNA]</scope>
    <source>
        <strain evidence="8 9">WSH-001</strain>
    </source>
</reference>
<organism evidence="8 9">
    <name type="scientific">Ketogulonicigenium vulgare (strain WSH-001)</name>
    <dbReference type="NCBI Taxonomy" id="759362"/>
    <lineage>
        <taxon>Bacteria</taxon>
        <taxon>Pseudomonadati</taxon>
        <taxon>Pseudomonadota</taxon>
        <taxon>Alphaproteobacteria</taxon>
        <taxon>Rhodobacterales</taxon>
        <taxon>Roseobacteraceae</taxon>
        <taxon>Ketogulonicigenium</taxon>
    </lineage>
</organism>
<keyword evidence="3" id="KW-1003">Cell membrane</keyword>
<feature type="transmembrane region" description="Helical" evidence="7">
    <location>
        <begin position="286"/>
        <end position="306"/>
    </location>
</feature>
<feature type="transmembrane region" description="Helical" evidence="7">
    <location>
        <begin position="312"/>
        <end position="335"/>
    </location>
</feature>
<dbReference type="Gene3D" id="1.20.1250.20">
    <property type="entry name" value="MFS general substrate transporter like domains"/>
    <property type="match status" value="1"/>
</dbReference>
<evidence type="ECO:0000256" key="7">
    <source>
        <dbReference type="SAM" id="Phobius"/>
    </source>
</evidence>
<dbReference type="RefSeq" id="WP_013383838.1">
    <property type="nucleotide sequence ID" value="NC_017384.1"/>
</dbReference>
<keyword evidence="2" id="KW-0813">Transport</keyword>